<dbReference type="EMBL" id="CP046640">
    <property type="protein sequence ID" value="QTL96940.1"/>
    <property type="molecule type" value="Genomic_DNA"/>
</dbReference>
<organism evidence="1 2">
    <name type="scientific">Iocasia fonsfrigidae</name>
    <dbReference type="NCBI Taxonomy" id="2682810"/>
    <lineage>
        <taxon>Bacteria</taxon>
        <taxon>Bacillati</taxon>
        <taxon>Bacillota</taxon>
        <taxon>Clostridia</taxon>
        <taxon>Halanaerobiales</taxon>
        <taxon>Halanaerobiaceae</taxon>
        <taxon>Iocasia</taxon>
    </lineage>
</organism>
<reference evidence="1" key="1">
    <citation type="submission" date="2019-12" db="EMBL/GenBank/DDBJ databases">
        <authorList>
            <person name="zhang j."/>
            <person name="sun C.M."/>
        </authorList>
    </citation>
    <scope>NUCLEOTIDE SEQUENCE</scope>
    <source>
        <strain evidence="1">NS-1</strain>
    </source>
</reference>
<dbReference type="SUPFAM" id="SSF53448">
    <property type="entry name" value="Nucleotide-diphospho-sugar transferases"/>
    <property type="match status" value="1"/>
</dbReference>
<dbReference type="RefSeq" id="WP_230868611.1">
    <property type="nucleotide sequence ID" value="NZ_CP046640.1"/>
</dbReference>
<dbReference type="KEGG" id="ifn:GM661_02590"/>
<dbReference type="Gene3D" id="3.40.50.11190">
    <property type="match status" value="1"/>
</dbReference>
<sequence length="581" mass="67574">MLKGKKAIALIQARASSTRLPMKQFRYIGHKRVIDWIVDRLLSIEEFDKIIISTSYKKTDSIFVNYADEKGIDVFRYKGDINDVVGRHYYAAKKYDADYITVISGDCPLIDKQFIKKQLYKISQGYEYIRPAGKEWFHEGVDTYSWGCFEFLNNEIKSKYTRENFGINLRKNPDLAKIGLVDIKDVFSKKLCRISVDNMADLRFMNALYRELDEKDKKFNLLNVVELLKDKPGLLNINNHVEQKQKDDKTYRFVIKTEASQKIGLGHIKRMMVLGKYLNENKNNGVFYLINNDLLAKDILEKEGYIYDYKIASSQEELIKEVNFYNADILIIDVQNLENMKYHFEKIKKNTSLKKIILVDKYIESDNVGLFIMQGIQSDKILNNVKNNEKVISGLKTVFVSQKLKKIEESKEKLKNKIVISFGGTDIYNVTTTVLKVLKEIKIDKDYKFSIILGPYFNHHKKLNKELELFPYDYEIINSPQSIISIIKEAKLGIVYYGVTFYEFKYLGIPTIDVIPGKEYCDEFNKLEMLGLGHSVGVHNNINKNSFNKYINNIDNLKSPNYSIGDLEYVYSKMISEIEGD</sequence>
<dbReference type="PANTHER" id="PTHR42866">
    <property type="entry name" value="3-DEOXY-MANNO-OCTULOSONATE CYTIDYLYLTRANSFERASE"/>
    <property type="match status" value="1"/>
</dbReference>
<dbReference type="InterPro" id="IPR003329">
    <property type="entry name" value="Cytidylyl_trans"/>
</dbReference>
<gene>
    <name evidence="1" type="ORF">GM661_02590</name>
</gene>
<dbReference type="InterPro" id="IPR029044">
    <property type="entry name" value="Nucleotide-diphossugar_trans"/>
</dbReference>
<dbReference type="Proteomes" id="UP000665020">
    <property type="component" value="Chromosome"/>
</dbReference>
<evidence type="ECO:0000313" key="2">
    <source>
        <dbReference type="Proteomes" id="UP000665020"/>
    </source>
</evidence>
<protein>
    <submittedName>
        <fullName evidence="1">Polysaccharide biosynthesis protein</fullName>
    </submittedName>
</protein>
<accession>A0A8A7K6Z3</accession>
<proteinExistence type="predicted"/>
<keyword evidence="2" id="KW-1185">Reference proteome</keyword>
<dbReference type="Gene3D" id="3.40.50.2000">
    <property type="entry name" value="Glycogen Phosphorylase B"/>
    <property type="match status" value="1"/>
</dbReference>
<dbReference type="Gene3D" id="3.90.550.10">
    <property type="entry name" value="Spore Coat Polysaccharide Biosynthesis Protein SpsA, Chain A"/>
    <property type="match status" value="1"/>
</dbReference>
<evidence type="ECO:0000313" key="1">
    <source>
        <dbReference type="EMBL" id="QTL96940.1"/>
    </source>
</evidence>
<dbReference type="Pfam" id="PF02348">
    <property type="entry name" value="CTP_transf_3"/>
    <property type="match status" value="1"/>
</dbReference>
<dbReference type="GO" id="GO:0005829">
    <property type="term" value="C:cytosol"/>
    <property type="evidence" value="ECO:0007669"/>
    <property type="project" value="TreeGrafter"/>
</dbReference>
<name>A0A8A7K6Z3_9FIRM</name>
<dbReference type="AlphaFoldDB" id="A0A8A7K6Z3"/>
<dbReference type="PANTHER" id="PTHR42866:SF1">
    <property type="entry name" value="SPORE COAT POLYSACCHARIDE BIOSYNTHESIS PROTEIN SPSF"/>
    <property type="match status" value="1"/>
</dbReference>